<evidence type="ECO:0000313" key="5">
    <source>
        <dbReference type="Proteomes" id="UP001186944"/>
    </source>
</evidence>
<name>A0AA88XXY1_PINIB</name>
<proteinExistence type="predicted"/>
<keyword evidence="5" id="KW-1185">Reference proteome</keyword>
<feature type="coiled-coil region" evidence="1">
    <location>
        <begin position="705"/>
        <end position="732"/>
    </location>
</feature>
<gene>
    <name evidence="4" type="ORF">FSP39_021955</name>
</gene>
<dbReference type="Gene3D" id="1.10.287.1490">
    <property type="match status" value="1"/>
</dbReference>
<feature type="domain" description="Apple" evidence="3">
    <location>
        <begin position="104"/>
        <end position="146"/>
    </location>
</feature>
<protein>
    <recommendedName>
        <fullName evidence="3">Apple domain-containing protein</fullName>
    </recommendedName>
</protein>
<dbReference type="AlphaFoldDB" id="A0AA88XXY1"/>
<evidence type="ECO:0000313" key="4">
    <source>
        <dbReference type="EMBL" id="KAK3093932.1"/>
    </source>
</evidence>
<comment type="caution">
    <text evidence="4">The sequence shown here is derived from an EMBL/GenBank/DDBJ whole genome shotgun (WGS) entry which is preliminary data.</text>
</comment>
<feature type="coiled-coil region" evidence="1">
    <location>
        <begin position="648"/>
        <end position="675"/>
    </location>
</feature>
<feature type="coiled-coil region" evidence="1">
    <location>
        <begin position="299"/>
        <end position="326"/>
    </location>
</feature>
<sequence length="763" mass="88803">MLFGRPSSMSTYGNSFVNSEYTSTYVPSRCCEVVRFANMKHGIGTKSSTRKIPNVSEKLGLILNASRPRTSRTVVKNASVNSLTTINGSPYIVISNGLVKKLGQNLDSCAKACLEETAIRCQFFKFVNNTGTCFLSDADNADIQKRIADDIADTNKGKHKDFTSASGNKFEDVHENHHTLSDVVDPELQDTHRSHHQNKPSRLIYSEEPYKLHQRHRAGNGGKSRRNHKQSDKGRQTKIHRQIKKKIRKMNSKLNRVEKHLKRLMKIKGDTEDLKDAIKEKTRSTKDLLKNDRKENKIMKKIKRKLNSLGKKSEDITEELVSLKQTQDTLSKHLMKVEKSGVHLGQTVNTMKASNGRLEKSIKSLKKDDSEMNNRTSTVQSKVESVKAQLDSLTNLTSALNLSEANLSKNQWRAVSAIGKYAKMTKDIDQKYVGLRLKMKHVTRELGNSESGRKTLKDNVKEVKKKLKTIQRTVSRSKDPMNSNKRHRQRELNWLKNELSNLRSRSKNIKSGVRRSKNEMSDIRRQMNKVKLFKEDMEDKFESLQQTSKQLNMMVKTVQKDMSSPKYRVKMAKLESKMKNALETLKYRERSIREKLKGFSERMDKLRKQIRWRSNIKGIWRYIRDIKIKKKALLASLENTKSISKVEILRLRKSQHDLEQRLRKLKQKTRKVTKDMMSKSELHKRINNAVRKLDRFWWRKKMAMNTKMMKEYRKNEREKKRLMRELKEIKTVYHKVLKSFRKPPEEQLLKVGNDSSAPQAPHM</sequence>
<keyword evidence="1" id="KW-0175">Coiled coil</keyword>
<dbReference type="InterPro" id="IPR003609">
    <property type="entry name" value="Pan_app"/>
</dbReference>
<reference evidence="4" key="1">
    <citation type="submission" date="2019-08" db="EMBL/GenBank/DDBJ databases">
        <title>The improved chromosome-level genome for the pearl oyster Pinctada fucata martensii using PacBio sequencing and Hi-C.</title>
        <authorList>
            <person name="Zheng Z."/>
        </authorList>
    </citation>
    <scope>NUCLEOTIDE SEQUENCE</scope>
    <source>
        <strain evidence="4">ZZ-2019</strain>
        <tissue evidence="4">Adductor muscle</tissue>
    </source>
</reference>
<dbReference type="Pfam" id="PF00024">
    <property type="entry name" value="PAN_1"/>
    <property type="match status" value="1"/>
</dbReference>
<feature type="compositionally biased region" description="Basic residues" evidence="2">
    <location>
        <begin position="212"/>
        <end position="228"/>
    </location>
</feature>
<dbReference type="SUPFAM" id="SSF57997">
    <property type="entry name" value="Tropomyosin"/>
    <property type="match status" value="1"/>
</dbReference>
<evidence type="ECO:0000256" key="2">
    <source>
        <dbReference type="SAM" id="MobiDB-lite"/>
    </source>
</evidence>
<organism evidence="4 5">
    <name type="scientific">Pinctada imbricata</name>
    <name type="common">Atlantic pearl-oyster</name>
    <name type="synonym">Pinctada martensii</name>
    <dbReference type="NCBI Taxonomy" id="66713"/>
    <lineage>
        <taxon>Eukaryota</taxon>
        <taxon>Metazoa</taxon>
        <taxon>Spiralia</taxon>
        <taxon>Lophotrochozoa</taxon>
        <taxon>Mollusca</taxon>
        <taxon>Bivalvia</taxon>
        <taxon>Autobranchia</taxon>
        <taxon>Pteriomorphia</taxon>
        <taxon>Pterioida</taxon>
        <taxon>Pterioidea</taxon>
        <taxon>Pteriidae</taxon>
        <taxon>Pinctada</taxon>
    </lineage>
</organism>
<evidence type="ECO:0000259" key="3">
    <source>
        <dbReference type="Pfam" id="PF00024"/>
    </source>
</evidence>
<feature type="region of interest" description="Disordered" evidence="2">
    <location>
        <begin position="744"/>
        <end position="763"/>
    </location>
</feature>
<feature type="region of interest" description="Disordered" evidence="2">
    <location>
        <begin position="189"/>
        <end position="243"/>
    </location>
</feature>
<dbReference type="Proteomes" id="UP001186944">
    <property type="component" value="Unassembled WGS sequence"/>
</dbReference>
<accession>A0AA88XXY1</accession>
<dbReference type="Gene3D" id="6.10.250.3110">
    <property type="match status" value="1"/>
</dbReference>
<dbReference type="EMBL" id="VSWD01000009">
    <property type="protein sequence ID" value="KAK3093932.1"/>
    <property type="molecule type" value="Genomic_DNA"/>
</dbReference>
<evidence type="ECO:0000256" key="1">
    <source>
        <dbReference type="SAM" id="Coils"/>
    </source>
</evidence>
<dbReference type="SUPFAM" id="SSF57414">
    <property type="entry name" value="Hairpin loop containing domain-like"/>
    <property type="match status" value="1"/>
</dbReference>
<feature type="compositionally biased region" description="Polar residues" evidence="2">
    <location>
        <begin position="753"/>
        <end position="763"/>
    </location>
</feature>
<dbReference type="Gene3D" id="3.50.4.10">
    <property type="entry name" value="Hepatocyte Growth Factor"/>
    <property type="match status" value="1"/>
</dbReference>